<evidence type="ECO:0000256" key="2">
    <source>
        <dbReference type="ARBA" id="ARBA00023125"/>
    </source>
</evidence>
<dbReference type="EMBL" id="FZOH01000002">
    <property type="protein sequence ID" value="SNS02310.1"/>
    <property type="molecule type" value="Genomic_DNA"/>
</dbReference>
<evidence type="ECO:0000256" key="3">
    <source>
        <dbReference type="ARBA" id="ARBA00023163"/>
    </source>
</evidence>
<dbReference type="InterPro" id="IPR009057">
    <property type="entry name" value="Homeodomain-like_sf"/>
</dbReference>
<reference evidence="8" key="1">
    <citation type="submission" date="2017-06" db="EMBL/GenBank/DDBJ databases">
        <authorList>
            <person name="Varghese N."/>
            <person name="Submissions S."/>
        </authorList>
    </citation>
    <scope>NUCLEOTIDE SEQUENCE [LARGE SCALE GENOMIC DNA]</scope>
    <source>
        <strain evidence="8">DSM 45423</strain>
    </source>
</reference>
<evidence type="ECO:0000313" key="7">
    <source>
        <dbReference type="EMBL" id="SNS02310.1"/>
    </source>
</evidence>
<organism evidence="7 8">
    <name type="scientific">Geodermatophilus saharensis</name>
    <dbReference type="NCBI Taxonomy" id="1137994"/>
    <lineage>
        <taxon>Bacteria</taxon>
        <taxon>Bacillati</taxon>
        <taxon>Actinomycetota</taxon>
        <taxon>Actinomycetes</taxon>
        <taxon>Geodermatophilales</taxon>
        <taxon>Geodermatophilaceae</taxon>
        <taxon>Geodermatophilus</taxon>
    </lineage>
</organism>
<evidence type="ECO:0000313" key="8">
    <source>
        <dbReference type="Proteomes" id="UP000198386"/>
    </source>
</evidence>
<evidence type="ECO:0000259" key="6">
    <source>
        <dbReference type="PROSITE" id="PS50977"/>
    </source>
</evidence>
<dbReference type="Proteomes" id="UP000198386">
    <property type="component" value="Unassembled WGS sequence"/>
</dbReference>
<evidence type="ECO:0000256" key="1">
    <source>
        <dbReference type="ARBA" id="ARBA00023015"/>
    </source>
</evidence>
<dbReference type="Pfam" id="PF00440">
    <property type="entry name" value="TetR_N"/>
    <property type="match status" value="1"/>
</dbReference>
<gene>
    <name evidence="7" type="ORF">SAMN04488107_0896</name>
</gene>
<dbReference type="AlphaFoldDB" id="A0A239B3C2"/>
<sequence length="199" mass="21119">MSAKREAIVAAALDVIEEDGLSGFTQPRVARRAGLRQSHLTYYFPTRADLLLAVAEEAVRRRIEALRVAVSAEDPAAKVAGLVEVLVDLRQARILTALTQSADTDPGVRRAFRALGAGIPPLGAALLESFGVEPTEASLTLLQTTSTGIAVLALATGGESFRDRAEQILIQMISGLLAEQHRTGPATTHRSTDAREASP</sequence>
<feature type="region of interest" description="Disordered" evidence="5">
    <location>
        <begin position="180"/>
        <end position="199"/>
    </location>
</feature>
<protein>
    <submittedName>
        <fullName evidence="7">Transcriptional regulator, TetR family</fullName>
    </submittedName>
</protein>
<dbReference type="InterPro" id="IPR050109">
    <property type="entry name" value="HTH-type_TetR-like_transc_reg"/>
</dbReference>
<dbReference type="PANTHER" id="PTHR30055:SF234">
    <property type="entry name" value="HTH-TYPE TRANSCRIPTIONAL REGULATOR BETI"/>
    <property type="match status" value="1"/>
</dbReference>
<accession>A0A239B3C2</accession>
<dbReference type="PRINTS" id="PR00455">
    <property type="entry name" value="HTHTETR"/>
</dbReference>
<keyword evidence="8" id="KW-1185">Reference proteome</keyword>
<name>A0A239B3C2_9ACTN</name>
<dbReference type="PANTHER" id="PTHR30055">
    <property type="entry name" value="HTH-TYPE TRANSCRIPTIONAL REGULATOR RUTR"/>
    <property type="match status" value="1"/>
</dbReference>
<feature type="compositionally biased region" description="Basic and acidic residues" evidence="5">
    <location>
        <begin position="190"/>
        <end position="199"/>
    </location>
</feature>
<dbReference type="InterPro" id="IPR001647">
    <property type="entry name" value="HTH_TetR"/>
</dbReference>
<evidence type="ECO:0000256" key="4">
    <source>
        <dbReference type="PROSITE-ProRule" id="PRU00335"/>
    </source>
</evidence>
<dbReference type="SUPFAM" id="SSF46689">
    <property type="entry name" value="Homeodomain-like"/>
    <property type="match status" value="1"/>
</dbReference>
<feature type="domain" description="HTH tetR-type" evidence="6">
    <location>
        <begin position="2"/>
        <end position="62"/>
    </location>
</feature>
<dbReference type="GO" id="GO:0003700">
    <property type="term" value="F:DNA-binding transcription factor activity"/>
    <property type="evidence" value="ECO:0007669"/>
    <property type="project" value="TreeGrafter"/>
</dbReference>
<keyword evidence="3" id="KW-0804">Transcription</keyword>
<dbReference type="GO" id="GO:0000976">
    <property type="term" value="F:transcription cis-regulatory region binding"/>
    <property type="evidence" value="ECO:0007669"/>
    <property type="project" value="TreeGrafter"/>
</dbReference>
<keyword evidence="1" id="KW-0805">Transcription regulation</keyword>
<dbReference type="Gene3D" id="1.10.357.10">
    <property type="entry name" value="Tetracycline Repressor, domain 2"/>
    <property type="match status" value="1"/>
</dbReference>
<evidence type="ECO:0000256" key="5">
    <source>
        <dbReference type="SAM" id="MobiDB-lite"/>
    </source>
</evidence>
<dbReference type="PROSITE" id="PS50977">
    <property type="entry name" value="HTH_TETR_2"/>
    <property type="match status" value="1"/>
</dbReference>
<keyword evidence="2 4" id="KW-0238">DNA-binding</keyword>
<proteinExistence type="predicted"/>
<dbReference type="RefSeq" id="WP_176449828.1">
    <property type="nucleotide sequence ID" value="NZ_FZOH01000002.1"/>
</dbReference>
<feature type="DNA-binding region" description="H-T-H motif" evidence="4">
    <location>
        <begin position="25"/>
        <end position="44"/>
    </location>
</feature>